<keyword evidence="3" id="KW-1185">Reference proteome</keyword>
<evidence type="ECO:0000313" key="3">
    <source>
        <dbReference type="Proteomes" id="UP000030063"/>
    </source>
</evidence>
<protein>
    <submittedName>
        <fullName evidence="2">Uncharacterized protein</fullName>
    </submittedName>
</protein>
<dbReference type="Proteomes" id="UP000030063">
    <property type="component" value="Unassembled WGS sequence"/>
</dbReference>
<feature type="transmembrane region" description="Helical" evidence="1">
    <location>
        <begin position="23"/>
        <end position="45"/>
    </location>
</feature>
<dbReference type="OrthoDB" id="7014830at2"/>
<dbReference type="EMBL" id="AWSQ01000001">
    <property type="protein sequence ID" value="KFX71300.1"/>
    <property type="molecule type" value="Genomic_DNA"/>
</dbReference>
<keyword evidence="1" id="KW-0812">Transmembrane</keyword>
<dbReference type="RefSeq" id="WP_025164141.1">
    <property type="nucleotide sequence ID" value="NZ_AWSQ01000001.1"/>
</dbReference>
<name>A0A0A1YN18_9PSED</name>
<evidence type="ECO:0000256" key="1">
    <source>
        <dbReference type="SAM" id="Phobius"/>
    </source>
</evidence>
<reference evidence="2 3" key="1">
    <citation type="journal article" date="2014" name="Genome Announc.">
        <title>Draft Genome Sequence of Petroleum Oil-Degrading Marine Bacterium Pseudomonas taeanensis Strain MS-3, Isolated from a Crude Oil-Contaminated Seashore.</title>
        <authorList>
            <person name="Lee S.Y."/>
            <person name="Kim S.H."/>
            <person name="Lee D.G."/>
            <person name="Shin S."/>
            <person name="Yun S.H."/>
            <person name="Choi C.W."/>
            <person name="Chung Y.H."/>
            <person name="Choi J.S."/>
            <person name="Kahng H.Y."/>
            <person name="Kim S.I."/>
        </authorList>
    </citation>
    <scope>NUCLEOTIDE SEQUENCE [LARGE SCALE GENOMIC DNA]</scope>
    <source>
        <strain evidence="2 3">MS-3</strain>
    </source>
</reference>
<dbReference type="AlphaFoldDB" id="A0A0A1YN18"/>
<organism evidence="2 3">
    <name type="scientific">Pseudomonas taeanensis MS-3</name>
    <dbReference type="NCBI Taxonomy" id="1395571"/>
    <lineage>
        <taxon>Bacteria</taxon>
        <taxon>Pseudomonadati</taxon>
        <taxon>Pseudomonadota</taxon>
        <taxon>Gammaproteobacteria</taxon>
        <taxon>Pseudomonadales</taxon>
        <taxon>Pseudomonadaceae</taxon>
        <taxon>Pseudomonas</taxon>
    </lineage>
</organism>
<accession>A0A0A1YN18</accession>
<gene>
    <name evidence="2" type="ORF">TMS3_0105085</name>
</gene>
<proteinExistence type="predicted"/>
<sequence>MRGSEPEDGQHSTPDLAVRPRPWARVIGSLALLGFLVGLMIGRLLQPDELRLAQVEEAEQGLYLWFNERPQVRVRHIQGTFVLRVETLGREQQGQIRLHGRAVNWRLRRDHRELVLRVVAARPLRGEWRVEELDGRWRLLVSLEEQ</sequence>
<keyword evidence="1" id="KW-0472">Membrane</keyword>
<keyword evidence="1" id="KW-1133">Transmembrane helix</keyword>
<comment type="caution">
    <text evidence="2">The sequence shown here is derived from an EMBL/GenBank/DDBJ whole genome shotgun (WGS) entry which is preliminary data.</text>
</comment>
<evidence type="ECO:0000313" key="2">
    <source>
        <dbReference type="EMBL" id="KFX71300.1"/>
    </source>
</evidence>